<evidence type="ECO:0000313" key="1">
    <source>
        <dbReference type="EMBL" id="UPK95367.1"/>
    </source>
</evidence>
<accession>A0ACD3Z2E0</accession>
<dbReference type="EMBL" id="CP090034">
    <property type="protein sequence ID" value="UPK95367.1"/>
    <property type="molecule type" value="Genomic_DNA"/>
</dbReference>
<evidence type="ECO:0000313" key="2">
    <source>
        <dbReference type="Proteomes" id="UP000830768"/>
    </source>
</evidence>
<gene>
    <name evidence="1" type="ORF">LCI18_006302</name>
</gene>
<name>A0ACD3Z2E0_FUSSC</name>
<dbReference type="Proteomes" id="UP000830768">
    <property type="component" value="Chromosome 5"/>
</dbReference>
<organism evidence="1 2">
    <name type="scientific">Fusarium solani subsp. cucurbitae</name>
    <name type="common">Neocosmosporum cucurbitae</name>
    <dbReference type="NCBI Taxonomy" id="2747967"/>
    <lineage>
        <taxon>Eukaryota</taxon>
        <taxon>Fungi</taxon>
        <taxon>Dikarya</taxon>
        <taxon>Ascomycota</taxon>
        <taxon>Pezizomycotina</taxon>
        <taxon>Sordariomycetes</taxon>
        <taxon>Hypocreomycetidae</taxon>
        <taxon>Hypocreales</taxon>
        <taxon>Nectriaceae</taxon>
        <taxon>Fusarium</taxon>
        <taxon>Fusarium solani species complex</taxon>
    </lineage>
</organism>
<keyword evidence="2" id="KW-1185">Reference proteome</keyword>
<sequence>MYAPAPPRSKKTDITRSRSGCARCRQKRRKCDEGKPSCSRCVTAMAECEYGGITLKFREATRWAAQKVELGKAMAPVAAATTANMTPPPPQDSTDVVQGHGMSISDERTASPVYQQLSPPQGTEAPPATYYHDMQPAPFLAEQNDCSQGSAEAPELGLEADPSPASASAFDPPTDNQGSMARSLLQSFYSQKRTGAQVGQLGLDIVSSTADADDALFTHLLDLPDSLVDMGMAEPYWNGIMMQNAVEDSPDSSFDQPSTDTDVPENCDIDPTCQPMVLDYPLQTQDQQLPSQMMAGQDHQTSKANTSRTSPFPAAQLPWPKAQKPPPGSKISVGHRIYLAHFKVAVLQAFPLKLPFLWDMVIESEPVRYAALSLSAANLANLQGQQLDNSRGTLTATPAHSARATAFSKQTVEALESGAVVSLGARIVTMILVVFYELEASSFSSASHSLSILNVMILSCTEDVLSSINGRIIIQWWLHLRTLIAGAQGPYSLYGSEEPTESLIHQLELRVVEARQMIDLITTKATRIWHRVLVAKCFRAPGDTPVDTMRKVDDWWRILKGNHLCEPARDDQNPSQILGEEDLYKELGNLQTALGTCDAPRSFQSSMLEEIPASGELMPLHFPSHRCATEVADFAFAHIVCNHIRLRALAEHSTDLPRQFPDRTSDTATALDSWVLLLLRTVAGLDISKCGRENTYRRGIVSSIFHAGLFYPGQVSSKFINDTVGRMINARMEFENPFYPLQAFLDFHQSLQRQMVEGRTIFFACSTYDEWTTRETLLSRGEDEYLMIIGCEPDGRYFNDLVPLTET</sequence>
<protein>
    <submittedName>
        <fullName evidence="1">Uncharacterized protein</fullName>
    </submittedName>
</protein>
<proteinExistence type="predicted"/>
<reference evidence="1" key="1">
    <citation type="submission" date="2021-11" db="EMBL/GenBank/DDBJ databases">
        <title>Fusarium solani-melongenae Genome sequencing and assembly.</title>
        <authorList>
            <person name="Xie S."/>
            <person name="Huang L."/>
            <person name="Zhang X."/>
        </authorList>
    </citation>
    <scope>NUCLEOTIDE SEQUENCE</scope>
    <source>
        <strain evidence="1">CRI 24-3</strain>
    </source>
</reference>